<dbReference type="CDD" id="cd00009">
    <property type="entry name" value="AAA"/>
    <property type="match status" value="1"/>
</dbReference>
<feature type="compositionally biased region" description="Polar residues" evidence="11">
    <location>
        <begin position="149"/>
        <end position="162"/>
    </location>
</feature>
<dbReference type="PANTHER" id="PTHR11638:SF111">
    <property type="entry name" value="ATP-DEPENDENT CLP PROTEASE ATP-BINDING SUBUNIT CLPA"/>
    <property type="match status" value="1"/>
</dbReference>
<comment type="subunit">
    <text evidence="7">Component of the ClpAP complex composed of six ClpA subunits assembled into a hexameric ring in the presence of ATP, and fourteen ClpP subunits arranged in two heptameric rings. Binds to ClpS.</text>
</comment>
<dbReference type="InterPro" id="IPR028299">
    <property type="entry name" value="ClpA/B_CS2"/>
</dbReference>
<dbReference type="Pfam" id="PF17871">
    <property type="entry name" value="AAA_lid_9"/>
    <property type="match status" value="1"/>
</dbReference>
<keyword evidence="4 10" id="KW-0067">ATP-binding</keyword>
<keyword evidence="13" id="KW-0645">Protease</keyword>
<dbReference type="SUPFAM" id="SSF52540">
    <property type="entry name" value="P-loop containing nucleoside triphosphate hydrolases"/>
    <property type="match status" value="2"/>
</dbReference>
<dbReference type="InterPro" id="IPR041546">
    <property type="entry name" value="ClpA/ClpB_AAA_lid"/>
</dbReference>
<dbReference type="EMBL" id="RCZD01000001">
    <property type="protein sequence ID" value="TPG65133.1"/>
    <property type="molecule type" value="Genomic_DNA"/>
</dbReference>
<dbReference type="PRINTS" id="PR00300">
    <property type="entry name" value="CLPPROTEASEA"/>
</dbReference>
<evidence type="ECO:0000256" key="7">
    <source>
        <dbReference type="ARBA" id="ARBA00064972"/>
    </source>
</evidence>
<evidence type="ECO:0000313" key="14">
    <source>
        <dbReference type="Proteomes" id="UP000317663"/>
    </source>
</evidence>
<feature type="region of interest" description="Disordered" evidence="11">
    <location>
        <begin position="140"/>
        <end position="167"/>
    </location>
</feature>
<dbReference type="InterPro" id="IPR003959">
    <property type="entry name" value="ATPase_AAA_core"/>
</dbReference>
<accession>A0A502GVX2</accession>
<comment type="caution">
    <text evidence="13">The sequence shown here is derived from an EMBL/GenBank/DDBJ whole genome shotgun (WGS) entry which is preliminary data.</text>
</comment>
<dbReference type="FunFam" id="3.40.50.300:FF:000268">
    <property type="entry name" value="ATP-dependent Clp protease, ATP-binding subunit ClpA"/>
    <property type="match status" value="1"/>
</dbReference>
<dbReference type="InterPro" id="IPR050130">
    <property type="entry name" value="ClpA_ClpB"/>
</dbReference>
<keyword evidence="14" id="KW-1185">Reference proteome</keyword>
<dbReference type="InterPro" id="IPR027417">
    <property type="entry name" value="P-loop_NTPase"/>
</dbReference>
<keyword evidence="3 10" id="KW-0547">Nucleotide-binding</keyword>
<reference evidence="13 14" key="1">
    <citation type="journal article" date="2019" name="Environ. Microbiol.">
        <title>Species interactions and distinct microbial communities in high Arctic permafrost affected cryosols are associated with the CH4 and CO2 gas fluxes.</title>
        <authorList>
            <person name="Altshuler I."/>
            <person name="Hamel J."/>
            <person name="Turney S."/>
            <person name="Magnuson E."/>
            <person name="Levesque R."/>
            <person name="Greer C."/>
            <person name="Whyte L.G."/>
        </authorList>
    </citation>
    <scope>NUCLEOTIDE SEQUENCE [LARGE SCALE GENOMIC DNA]</scope>
    <source>
        <strain evidence="13 14">E4</strain>
    </source>
</reference>
<dbReference type="InterPro" id="IPR004176">
    <property type="entry name" value="Clp_R_N"/>
</dbReference>
<dbReference type="Gene3D" id="3.40.50.300">
    <property type="entry name" value="P-loop containing nucleotide triphosphate hydrolases"/>
    <property type="match status" value="2"/>
</dbReference>
<dbReference type="GO" id="GO:0043335">
    <property type="term" value="P:protein unfolding"/>
    <property type="evidence" value="ECO:0007669"/>
    <property type="project" value="InterPro"/>
</dbReference>
<protein>
    <recommendedName>
        <fullName evidence="8">ATP-dependent Clp protease ATP-binding subunit ClpA</fullName>
    </recommendedName>
</protein>
<feature type="domain" description="Clp R" evidence="12">
    <location>
        <begin position="1"/>
        <end position="145"/>
    </location>
</feature>
<proteinExistence type="inferred from homology"/>
<dbReference type="InterPro" id="IPR001270">
    <property type="entry name" value="ClpA/B"/>
</dbReference>
<evidence type="ECO:0000256" key="3">
    <source>
        <dbReference type="ARBA" id="ARBA00022741"/>
    </source>
</evidence>
<keyword evidence="5 10" id="KW-0143">Chaperone</keyword>
<keyword evidence="2 9" id="KW-0677">Repeat</keyword>
<dbReference type="GO" id="GO:0008233">
    <property type="term" value="F:peptidase activity"/>
    <property type="evidence" value="ECO:0007669"/>
    <property type="project" value="UniProtKB-KW"/>
</dbReference>
<evidence type="ECO:0000259" key="12">
    <source>
        <dbReference type="PROSITE" id="PS51903"/>
    </source>
</evidence>
<dbReference type="CDD" id="cd19499">
    <property type="entry name" value="RecA-like_ClpB_Hsp104-like"/>
    <property type="match status" value="1"/>
</dbReference>
<dbReference type="SUPFAM" id="SSF81923">
    <property type="entry name" value="Double Clp-N motif"/>
    <property type="match status" value="1"/>
</dbReference>
<dbReference type="Gene3D" id="1.10.8.60">
    <property type="match status" value="2"/>
</dbReference>
<dbReference type="FunFam" id="1.10.8.60:FF:000011">
    <property type="entry name" value="ATP-dependent Clp protease ATP-binding subunit"/>
    <property type="match status" value="1"/>
</dbReference>
<dbReference type="PROSITE" id="PS00871">
    <property type="entry name" value="CLPAB_2"/>
    <property type="match status" value="1"/>
</dbReference>
<dbReference type="Pfam" id="PF10431">
    <property type="entry name" value="ClpB_D2-small"/>
    <property type="match status" value="1"/>
</dbReference>
<dbReference type="Pfam" id="PF07724">
    <property type="entry name" value="AAA_2"/>
    <property type="match status" value="1"/>
</dbReference>
<evidence type="ECO:0000256" key="6">
    <source>
        <dbReference type="ARBA" id="ARBA00058529"/>
    </source>
</evidence>
<dbReference type="Pfam" id="PF00004">
    <property type="entry name" value="AAA"/>
    <property type="match status" value="1"/>
</dbReference>
<name>A0A502GVX2_9GAMM</name>
<dbReference type="Proteomes" id="UP000317663">
    <property type="component" value="Unassembled WGS sequence"/>
</dbReference>
<dbReference type="FunFam" id="1.10.1780.10:FF:000002">
    <property type="entry name" value="ATP-dependent Clp protease ATP-binding subunit ClpA"/>
    <property type="match status" value="1"/>
</dbReference>
<dbReference type="InterPro" id="IPR003593">
    <property type="entry name" value="AAA+_ATPase"/>
</dbReference>
<evidence type="ECO:0000256" key="4">
    <source>
        <dbReference type="ARBA" id="ARBA00022840"/>
    </source>
</evidence>
<dbReference type="Pfam" id="PF02861">
    <property type="entry name" value="Clp_N"/>
    <property type="match status" value="1"/>
</dbReference>
<dbReference type="InterPro" id="IPR018368">
    <property type="entry name" value="ClpA/B_CS1"/>
</dbReference>
<keyword evidence="13" id="KW-0378">Hydrolase</keyword>
<evidence type="ECO:0000256" key="2">
    <source>
        <dbReference type="ARBA" id="ARBA00022737"/>
    </source>
</evidence>
<comment type="similarity">
    <text evidence="1 10">Belongs to the ClpA/ClpB family.</text>
</comment>
<dbReference type="PANTHER" id="PTHR11638">
    <property type="entry name" value="ATP-DEPENDENT CLP PROTEASE"/>
    <property type="match status" value="1"/>
</dbReference>
<evidence type="ECO:0000256" key="9">
    <source>
        <dbReference type="PROSITE-ProRule" id="PRU01251"/>
    </source>
</evidence>
<evidence type="ECO:0000313" key="13">
    <source>
        <dbReference type="EMBL" id="TPG65133.1"/>
    </source>
</evidence>
<dbReference type="AlphaFoldDB" id="A0A502GVX2"/>
<sequence>MLNQELELSLNMAFARAREHRHEFMTVEHLLLALLSNPAAREALEACTVDLVALRQELEAFIEQTTPTLPASEEERDTQPTLSFQRVLQRAVFHVQSSGRSEVSGANVLVAIFSEQESQAAYLLRKHDVSRLDVVNFISHGTRKDEPGQTPNNAENPVNEEQSAGEDRMENFTTNLNQLARVGGIDPLIGRDKELERAIQVLCRRRKNNPLLVGESGVGKTAIAEGLAWRIEQGDVPEVIADCTLYSLDIGSLLAGTKYRGDFEKRFKSLLKQLEQDKNSILFIDEIHTIIGAGAASGGQVDAANLIKPLLSSGKIRVIGSTTYQEFSNIFEKDRALARRFQKIDITEPSVEETVQIINGLKTKYEAHHDVRYTAKAVRAAVELSVKYINDRHLPDKAIDVIDEAGARSRLMPVSKRKKTVNVSDIESVVARIARIPEKTVSSTDRDVLKNLSDRLRMLVFGQDPAIEALTEAIKMSRAGLGQDHKPVGSFLFAGPTGVGKTEVTVQLAKALDIELLRFDMSEYMERHTVSRLIGAPPGYVGFDQGGLLTDAVLKHPHSVVLLDEIEKAHPDVFNLLLQVMDNGTLTDNNGRKADFRNVILVMTTNAGVRETERKSIGLVHQDNSPDAMDEIKKVFTPEFRNRLDNVIWFNHLSTEVIQQVVDKFIVELQAQLDAKGVSLEVSDEARNWLTVKGYDKAMGARPMTRAVQENLKKPLANELLFGSLVDGGSVSVALDKSTDKLTYHFMSAQKKKAEGAVH</sequence>
<evidence type="ECO:0000256" key="8">
    <source>
        <dbReference type="ARBA" id="ARBA00067753"/>
    </source>
</evidence>
<dbReference type="GO" id="GO:0016887">
    <property type="term" value="F:ATP hydrolysis activity"/>
    <property type="evidence" value="ECO:0007669"/>
    <property type="project" value="InterPro"/>
</dbReference>
<gene>
    <name evidence="13" type="primary">clpA</name>
    <name evidence="13" type="ORF">EAH77_02520</name>
</gene>
<dbReference type="NCBIfam" id="NF008263">
    <property type="entry name" value="PRK11034.1"/>
    <property type="match status" value="1"/>
</dbReference>
<dbReference type="GO" id="GO:0034605">
    <property type="term" value="P:cellular response to heat"/>
    <property type="evidence" value="ECO:0007669"/>
    <property type="project" value="TreeGrafter"/>
</dbReference>
<dbReference type="SMART" id="SM01086">
    <property type="entry name" value="ClpB_D2-small"/>
    <property type="match status" value="1"/>
</dbReference>
<dbReference type="OrthoDB" id="9803641at2"/>
<evidence type="ECO:0000256" key="5">
    <source>
        <dbReference type="ARBA" id="ARBA00023186"/>
    </source>
</evidence>
<evidence type="ECO:0000256" key="10">
    <source>
        <dbReference type="RuleBase" id="RU004432"/>
    </source>
</evidence>
<evidence type="ECO:0000256" key="1">
    <source>
        <dbReference type="ARBA" id="ARBA00008675"/>
    </source>
</evidence>
<organism evidence="13 14">
    <name type="scientific">Ewingella americana</name>
    <dbReference type="NCBI Taxonomy" id="41202"/>
    <lineage>
        <taxon>Bacteria</taxon>
        <taxon>Pseudomonadati</taxon>
        <taxon>Pseudomonadota</taxon>
        <taxon>Gammaproteobacteria</taxon>
        <taxon>Enterobacterales</taxon>
        <taxon>Yersiniaceae</taxon>
        <taxon>Ewingella</taxon>
    </lineage>
</organism>
<dbReference type="InterPro" id="IPR036628">
    <property type="entry name" value="Clp_N_dom_sf"/>
</dbReference>
<dbReference type="InterPro" id="IPR019489">
    <property type="entry name" value="Clp_ATPase_C"/>
</dbReference>
<dbReference type="SMART" id="SM00382">
    <property type="entry name" value="AAA"/>
    <property type="match status" value="2"/>
</dbReference>
<comment type="function">
    <text evidence="6">ATP-dependent specificity component of the ClpAP protease. It directs the protease to specific substrates. It has unfoldase activity. The primary function of the ClpA-ClpP complex appears to be the degradation of unfolded or abnormal proteins.</text>
</comment>
<dbReference type="InterPro" id="IPR013461">
    <property type="entry name" value="ClpA"/>
</dbReference>
<dbReference type="NCBIfam" id="TIGR02639">
    <property type="entry name" value="ClpA"/>
    <property type="match status" value="1"/>
</dbReference>
<dbReference type="GO" id="GO:0005524">
    <property type="term" value="F:ATP binding"/>
    <property type="evidence" value="ECO:0007669"/>
    <property type="project" value="UniProtKB-KW"/>
</dbReference>
<evidence type="ECO:0000256" key="11">
    <source>
        <dbReference type="SAM" id="MobiDB-lite"/>
    </source>
</evidence>
<dbReference type="GO" id="GO:0006508">
    <property type="term" value="P:proteolysis"/>
    <property type="evidence" value="ECO:0007669"/>
    <property type="project" value="UniProtKB-KW"/>
</dbReference>
<dbReference type="RefSeq" id="WP_140470210.1">
    <property type="nucleotide sequence ID" value="NZ_RCZD01000001.1"/>
</dbReference>
<dbReference type="Gene3D" id="1.10.1780.10">
    <property type="entry name" value="Clp, N-terminal domain"/>
    <property type="match status" value="1"/>
</dbReference>
<dbReference type="PROSITE" id="PS00870">
    <property type="entry name" value="CLPAB_1"/>
    <property type="match status" value="1"/>
</dbReference>
<dbReference type="GO" id="GO:0005737">
    <property type="term" value="C:cytoplasm"/>
    <property type="evidence" value="ECO:0007669"/>
    <property type="project" value="TreeGrafter"/>
</dbReference>
<dbReference type="FunFam" id="3.40.50.300:FF:000271">
    <property type="entry name" value="ATP-dependent Clp protease ATP-binding subunit ClpA"/>
    <property type="match status" value="1"/>
</dbReference>
<dbReference type="PROSITE" id="PS51903">
    <property type="entry name" value="CLP_R"/>
    <property type="match status" value="1"/>
</dbReference>